<dbReference type="Gramene" id="evm.model.10.340">
    <property type="protein sequence ID" value="cds.evm.model.10.340"/>
    <property type="gene ID" value="evm.TU.10.340"/>
</dbReference>
<dbReference type="EnsemblPlants" id="evm.model.10.340">
    <property type="protein sequence ID" value="cds.evm.model.10.340"/>
    <property type="gene ID" value="evm.TU.10.340"/>
</dbReference>
<proteinExistence type="predicted"/>
<name>A0A803QNE7_CANSA</name>
<dbReference type="Proteomes" id="UP000596661">
    <property type="component" value="Unassembled WGS sequence"/>
</dbReference>
<sequence length="174" mass="19340">MVVEIQGSESTISTRGSFINVMTLFDDEVEEVEQDIELPARGEDDVEEEDVEVGFSDDEDAPLDELFSCEDLAFEGPPVADIWECPLLFPFGCVPIFTQRASSVPFLEKAGRASGYGRTVSLEAKPLNIRWAQAHPKSGLGFLTWKGLGLSLNDNYLYMLHVSRCLETRITVNC</sequence>
<dbReference type="AlphaFoldDB" id="A0A803QNE7"/>
<reference evidence="1" key="1">
    <citation type="submission" date="2021-03" db="UniProtKB">
        <authorList>
            <consortium name="EnsemblPlants"/>
        </authorList>
    </citation>
    <scope>IDENTIFICATION</scope>
</reference>
<organism evidence="1 2">
    <name type="scientific">Cannabis sativa</name>
    <name type="common">Hemp</name>
    <name type="synonym">Marijuana</name>
    <dbReference type="NCBI Taxonomy" id="3483"/>
    <lineage>
        <taxon>Eukaryota</taxon>
        <taxon>Viridiplantae</taxon>
        <taxon>Streptophyta</taxon>
        <taxon>Embryophyta</taxon>
        <taxon>Tracheophyta</taxon>
        <taxon>Spermatophyta</taxon>
        <taxon>Magnoliopsida</taxon>
        <taxon>eudicotyledons</taxon>
        <taxon>Gunneridae</taxon>
        <taxon>Pentapetalae</taxon>
        <taxon>rosids</taxon>
        <taxon>fabids</taxon>
        <taxon>Rosales</taxon>
        <taxon>Cannabaceae</taxon>
        <taxon>Cannabis</taxon>
    </lineage>
</organism>
<accession>A0A803QNE7</accession>
<evidence type="ECO:0000313" key="2">
    <source>
        <dbReference type="Proteomes" id="UP000596661"/>
    </source>
</evidence>
<protein>
    <submittedName>
        <fullName evidence="1">Uncharacterized protein</fullName>
    </submittedName>
</protein>
<keyword evidence="2" id="KW-1185">Reference proteome</keyword>
<dbReference type="EMBL" id="UZAU01000794">
    <property type="status" value="NOT_ANNOTATED_CDS"/>
    <property type="molecule type" value="Genomic_DNA"/>
</dbReference>
<evidence type="ECO:0000313" key="1">
    <source>
        <dbReference type="EnsemblPlants" id="cds.evm.model.10.340"/>
    </source>
</evidence>